<keyword evidence="1" id="KW-0472">Membrane</keyword>
<dbReference type="AlphaFoldDB" id="A0A4S2H9K7"/>
<dbReference type="EMBL" id="SRXV01000003">
    <property type="protein sequence ID" value="TGY92251.1"/>
    <property type="molecule type" value="Genomic_DNA"/>
</dbReference>
<protein>
    <submittedName>
        <fullName evidence="2">DUF454 domain-containing protein</fullName>
    </submittedName>
</protein>
<evidence type="ECO:0000313" key="2">
    <source>
        <dbReference type="EMBL" id="TGY92251.1"/>
    </source>
</evidence>
<dbReference type="Proteomes" id="UP000305451">
    <property type="component" value="Unassembled WGS sequence"/>
</dbReference>
<keyword evidence="1" id="KW-1133">Transmembrane helix</keyword>
<accession>A0A4S2H9K7</accession>
<keyword evidence="1" id="KW-0812">Transmembrane</keyword>
<dbReference type="Pfam" id="PF04304">
    <property type="entry name" value="DUF454"/>
    <property type="match status" value="1"/>
</dbReference>
<evidence type="ECO:0000256" key="1">
    <source>
        <dbReference type="SAM" id="Phobius"/>
    </source>
</evidence>
<dbReference type="InterPro" id="IPR007401">
    <property type="entry name" value="DUF454"/>
</dbReference>
<sequence length="129" mass="13643">MQVREKEIVMTPLQIMLACIGMVLLPVAIAGIALPLLPGTPILIVAAFCFAKASPRLETWLVDHPRLGPPIQAWRTHGAIAWSAKMVASGAMSVSFVWMLASAAPLAGKLSAGLVMLVAAGFIWSRPDA</sequence>
<reference evidence="2 3" key="1">
    <citation type="journal article" date="2013" name="Int. J. Syst. Evol. Microbiol.">
        <title>Marinicauda pacifica gen. nov., sp. nov., a prosthecate alphaproteobacterium of the family Hyphomonadaceae isolated from deep seawater.</title>
        <authorList>
            <person name="Zhang X.Y."/>
            <person name="Li G.W."/>
            <person name="Wang C.S."/>
            <person name="Zhang Y.J."/>
            <person name="Xu X.W."/>
            <person name="Li H."/>
            <person name="Liu A."/>
            <person name="Liu C."/>
            <person name="Xie B.B."/>
            <person name="Qin Q.L."/>
            <person name="Xu Z."/>
            <person name="Chen X.L."/>
            <person name="Zhou B.C."/>
            <person name="Zhang Y.Z."/>
        </authorList>
    </citation>
    <scope>NUCLEOTIDE SEQUENCE [LARGE SCALE GENOMIC DNA]</scope>
    <source>
        <strain evidence="2 3">P-1 km-3</strain>
    </source>
</reference>
<dbReference type="PIRSF" id="PIRSF016789">
    <property type="entry name" value="DUF454"/>
    <property type="match status" value="1"/>
</dbReference>
<feature type="transmembrane region" description="Helical" evidence="1">
    <location>
        <begin position="106"/>
        <end position="124"/>
    </location>
</feature>
<dbReference type="OrthoDB" id="9816293at2"/>
<dbReference type="PANTHER" id="PTHR35813">
    <property type="entry name" value="INNER MEMBRANE PROTEIN YBAN"/>
    <property type="match status" value="1"/>
</dbReference>
<proteinExistence type="predicted"/>
<comment type="caution">
    <text evidence="2">The sequence shown here is derived from an EMBL/GenBank/DDBJ whole genome shotgun (WGS) entry which is preliminary data.</text>
</comment>
<evidence type="ECO:0000313" key="3">
    <source>
        <dbReference type="Proteomes" id="UP000305451"/>
    </source>
</evidence>
<keyword evidence="3" id="KW-1185">Reference proteome</keyword>
<gene>
    <name evidence="2" type="ORF">E5162_11395</name>
</gene>
<name>A0A4S2H9K7_9PROT</name>
<organism evidence="2 3">
    <name type="scientific">Marinicauda pacifica</name>
    <dbReference type="NCBI Taxonomy" id="1133559"/>
    <lineage>
        <taxon>Bacteria</taxon>
        <taxon>Pseudomonadati</taxon>
        <taxon>Pseudomonadota</taxon>
        <taxon>Alphaproteobacteria</taxon>
        <taxon>Maricaulales</taxon>
        <taxon>Maricaulaceae</taxon>
        <taxon>Marinicauda</taxon>
    </lineage>
</organism>
<feature type="transmembrane region" description="Helical" evidence="1">
    <location>
        <begin position="12"/>
        <end position="34"/>
    </location>
</feature>
<dbReference type="PROSITE" id="PS51257">
    <property type="entry name" value="PROKAR_LIPOPROTEIN"/>
    <property type="match status" value="1"/>
</dbReference>
<dbReference type="PANTHER" id="PTHR35813:SF1">
    <property type="entry name" value="INNER MEMBRANE PROTEIN YBAN"/>
    <property type="match status" value="1"/>
</dbReference>
<dbReference type="GO" id="GO:0005886">
    <property type="term" value="C:plasma membrane"/>
    <property type="evidence" value="ECO:0007669"/>
    <property type="project" value="TreeGrafter"/>
</dbReference>